<dbReference type="InterPro" id="IPR044015">
    <property type="entry name" value="FBPase_C_dom"/>
</dbReference>
<dbReference type="HAMAP" id="MF_01855">
    <property type="entry name" value="FBPase_class1"/>
    <property type="match status" value="1"/>
</dbReference>
<feature type="signal peptide" evidence="20">
    <location>
        <begin position="1"/>
        <end position="15"/>
    </location>
</feature>
<keyword evidence="10" id="KW-0479">Metal-binding</keyword>
<comment type="caution">
    <text evidence="23">The sequence shown here is derived from an EMBL/GenBank/DDBJ whole genome shotgun (WGS) entry which is preliminary data.</text>
</comment>
<dbReference type="GO" id="GO:0006094">
    <property type="term" value="P:gluconeogenesis"/>
    <property type="evidence" value="ECO:0007669"/>
    <property type="project" value="TreeGrafter"/>
</dbReference>
<organism evidence="23 24">
    <name type="scientific">Nannochloropsis gaditana</name>
    <dbReference type="NCBI Taxonomy" id="72520"/>
    <lineage>
        <taxon>Eukaryota</taxon>
        <taxon>Sar</taxon>
        <taxon>Stramenopiles</taxon>
        <taxon>Ochrophyta</taxon>
        <taxon>Eustigmatophyceae</taxon>
        <taxon>Eustigmatales</taxon>
        <taxon>Monodopsidaceae</taxon>
        <taxon>Nannochloropsis</taxon>
    </lineage>
</organism>
<evidence type="ECO:0000256" key="3">
    <source>
        <dbReference type="ARBA" id="ARBA00005215"/>
    </source>
</evidence>
<accession>W7TFY2</accession>
<evidence type="ECO:0000313" key="24">
    <source>
        <dbReference type="Proteomes" id="UP000019335"/>
    </source>
</evidence>
<keyword evidence="13" id="KW-0809">Transit peptide</keyword>
<comment type="cofactor">
    <cofactor evidence="1">
        <name>Mg(2+)</name>
        <dbReference type="ChEBI" id="CHEBI:18420"/>
    </cofactor>
</comment>
<evidence type="ECO:0000256" key="8">
    <source>
        <dbReference type="ARBA" id="ARBA00022567"/>
    </source>
</evidence>
<keyword evidence="20" id="KW-0732">Signal</keyword>
<dbReference type="GO" id="GO:0005986">
    <property type="term" value="P:sucrose biosynthetic process"/>
    <property type="evidence" value="ECO:0007669"/>
    <property type="project" value="TreeGrafter"/>
</dbReference>
<keyword evidence="11" id="KW-0378">Hydrolase</keyword>
<evidence type="ECO:0000259" key="21">
    <source>
        <dbReference type="Pfam" id="PF00316"/>
    </source>
</evidence>
<reference evidence="23 24" key="1">
    <citation type="journal article" date="2014" name="Mol. Plant">
        <title>Chromosome Scale Genome Assembly and Transcriptome Profiling of Nannochloropsis gaditana in Nitrogen Depletion.</title>
        <authorList>
            <person name="Corteggiani Carpinelli E."/>
            <person name="Telatin A."/>
            <person name="Vitulo N."/>
            <person name="Forcato C."/>
            <person name="D'Angelo M."/>
            <person name="Schiavon R."/>
            <person name="Vezzi A."/>
            <person name="Giacometti G.M."/>
            <person name="Morosinotto T."/>
            <person name="Valle G."/>
        </authorList>
    </citation>
    <scope>NUCLEOTIDE SEQUENCE [LARGE SCALE GENOMIC DNA]</scope>
    <source>
        <strain evidence="23 24">B-31</strain>
    </source>
</reference>
<dbReference type="GO" id="GO:0046872">
    <property type="term" value="F:metal ion binding"/>
    <property type="evidence" value="ECO:0007669"/>
    <property type="project" value="UniProtKB-KW"/>
</dbReference>
<comment type="subcellular location">
    <subcellularLocation>
        <location evidence="2">Plastid</location>
        <location evidence="2">Chloroplast</location>
    </subcellularLocation>
</comment>
<dbReference type="CDD" id="cd00354">
    <property type="entry name" value="FBPase"/>
    <property type="match status" value="1"/>
</dbReference>
<dbReference type="Pfam" id="PF18913">
    <property type="entry name" value="FBPase_C"/>
    <property type="match status" value="1"/>
</dbReference>
<dbReference type="Proteomes" id="UP000019335">
    <property type="component" value="Chromosome 12"/>
</dbReference>
<evidence type="ECO:0000256" key="12">
    <source>
        <dbReference type="ARBA" id="ARBA00022842"/>
    </source>
</evidence>
<keyword evidence="24" id="KW-1185">Reference proteome</keyword>
<dbReference type="GO" id="GO:0009507">
    <property type="term" value="C:chloroplast"/>
    <property type="evidence" value="ECO:0007669"/>
    <property type="project" value="UniProtKB-SubCell"/>
</dbReference>
<dbReference type="GO" id="GO:0006002">
    <property type="term" value="P:fructose 6-phosphate metabolic process"/>
    <property type="evidence" value="ECO:0007669"/>
    <property type="project" value="TreeGrafter"/>
</dbReference>
<dbReference type="InterPro" id="IPR020548">
    <property type="entry name" value="Fructose_bisphosphatase_AS"/>
</dbReference>
<dbReference type="GO" id="GO:0019253">
    <property type="term" value="P:reductive pentose-phosphate cycle"/>
    <property type="evidence" value="ECO:0007669"/>
    <property type="project" value="UniProtKB-KW"/>
</dbReference>
<evidence type="ECO:0000256" key="6">
    <source>
        <dbReference type="ARBA" id="ARBA00013045"/>
    </source>
</evidence>
<dbReference type="GO" id="GO:0042132">
    <property type="term" value="F:fructose 1,6-bisphosphate 1-phosphatase activity"/>
    <property type="evidence" value="ECO:0007669"/>
    <property type="project" value="TreeGrafter"/>
</dbReference>
<evidence type="ECO:0000256" key="13">
    <source>
        <dbReference type="ARBA" id="ARBA00022946"/>
    </source>
</evidence>
<dbReference type="EC" id="3.1.3.37" evidence="6"/>
<evidence type="ECO:0000259" key="22">
    <source>
        <dbReference type="Pfam" id="PF18913"/>
    </source>
</evidence>
<evidence type="ECO:0000256" key="20">
    <source>
        <dbReference type="SAM" id="SignalP"/>
    </source>
</evidence>
<protein>
    <recommendedName>
        <fullName evidence="17">Sedoheptulose-1,7-bisphosphatase, chloroplastic</fullName>
        <ecNumber evidence="6">3.1.3.37</ecNumber>
    </recommendedName>
    <alternativeName>
        <fullName evidence="18">SED(1,7)P2ase</fullName>
    </alternativeName>
    <alternativeName>
        <fullName evidence="19">Sedoheptulose bisphosphatase</fullName>
    </alternativeName>
</protein>
<evidence type="ECO:0000256" key="10">
    <source>
        <dbReference type="ARBA" id="ARBA00022723"/>
    </source>
</evidence>
<gene>
    <name evidence="23" type="primary">SBP</name>
    <name evidence="23" type="ORF">Naga_100049g1</name>
</gene>
<evidence type="ECO:0000256" key="19">
    <source>
        <dbReference type="ARBA" id="ARBA00082094"/>
    </source>
</evidence>
<evidence type="ECO:0000256" key="17">
    <source>
        <dbReference type="ARBA" id="ARBA00070639"/>
    </source>
</evidence>
<name>W7TFY2_9STRA</name>
<feature type="chain" id="PRO_5012904086" description="Sedoheptulose-1,7-bisphosphatase, chloroplastic" evidence="20">
    <location>
        <begin position="16"/>
        <end position="372"/>
    </location>
</feature>
<dbReference type="GO" id="GO:0030388">
    <property type="term" value="P:fructose 1,6-bisphosphate metabolic process"/>
    <property type="evidence" value="ECO:0007669"/>
    <property type="project" value="TreeGrafter"/>
</dbReference>
<dbReference type="PANTHER" id="PTHR11556:SF35">
    <property type="entry name" value="SEDOHEPTULOSE-1,7-BISPHOSPHATASE, CHLOROPLASTIC"/>
    <property type="match status" value="1"/>
</dbReference>
<dbReference type="Pfam" id="PF00316">
    <property type="entry name" value="FBPase"/>
    <property type="match status" value="1"/>
</dbReference>
<evidence type="ECO:0000256" key="15">
    <source>
        <dbReference type="ARBA" id="ARBA00023277"/>
    </source>
</evidence>
<dbReference type="InterPro" id="IPR033391">
    <property type="entry name" value="FBPase_N"/>
</dbReference>
<keyword evidence="15" id="KW-0119">Carbohydrate metabolism</keyword>
<dbReference type="GO" id="GO:0050278">
    <property type="term" value="F:sedoheptulose-bisphosphatase activity"/>
    <property type="evidence" value="ECO:0007669"/>
    <property type="project" value="UniProtKB-EC"/>
</dbReference>
<sequence length="372" mass="39969">MKCSLLLALVAPTMAFIPMKPVVPMAKAQARVKGQTRMQADMPGLASAPGQPTIESWLLDNSEKKLSKAVLGLFSACKEIAYKIRTASCDKMACFNEFGDEQLAIDILANNVLFQNLKDSGVVATASSEETPTEDPMGGEGYSVAFDPLDGSSIIDTNFAVGTIFGVWPGSRLTGITGRELAASGIAVYGPRTTITFAIDGVEGAHEFLLVDDFTARHGQWIKTNTFTSIGEGKLYAPGNLRATNDNPGYDALHKYWLQNKYQLRYTGGMVPDVNQIMVKGKGVFVNPESPSAKAKLRLLYEVAPIGYVIEKAGGASSYGAGSVLDLKVYKTEDRTQVAYGSKDEVKRFEEMVGTKFATAHPDTAAKNAAHA</sequence>
<dbReference type="PANTHER" id="PTHR11556">
    <property type="entry name" value="FRUCTOSE-1,6-BISPHOSPHATASE-RELATED"/>
    <property type="match status" value="1"/>
</dbReference>
<dbReference type="OrthoDB" id="10256725at2759"/>
<keyword evidence="8" id="KW-0113">Calvin cycle</keyword>
<feature type="domain" description="Fructose-1-6-bisphosphatase class 1 C-terminal" evidence="22">
    <location>
        <begin position="232"/>
        <end position="353"/>
    </location>
</feature>
<keyword evidence="9" id="KW-0934">Plastid</keyword>
<dbReference type="PRINTS" id="PR01958">
    <property type="entry name" value="S17BPHPHTASE"/>
</dbReference>
<evidence type="ECO:0000313" key="23">
    <source>
        <dbReference type="EMBL" id="EWM25027.1"/>
    </source>
</evidence>
<evidence type="ECO:0000256" key="18">
    <source>
        <dbReference type="ARBA" id="ARBA00077067"/>
    </source>
</evidence>
<evidence type="ECO:0000256" key="14">
    <source>
        <dbReference type="ARBA" id="ARBA00023157"/>
    </source>
</evidence>
<evidence type="ECO:0000256" key="11">
    <source>
        <dbReference type="ARBA" id="ARBA00022801"/>
    </source>
</evidence>
<evidence type="ECO:0000256" key="16">
    <source>
        <dbReference type="ARBA" id="ARBA00034040"/>
    </source>
</evidence>
<evidence type="ECO:0000256" key="5">
    <source>
        <dbReference type="ARBA" id="ARBA00011738"/>
    </source>
</evidence>
<comment type="pathway">
    <text evidence="3">Carbohydrate biosynthesis; Calvin cycle.</text>
</comment>
<dbReference type="Gene3D" id="3.40.190.80">
    <property type="match status" value="1"/>
</dbReference>
<keyword evidence="7" id="KW-0150">Chloroplast</keyword>
<evidence type="ECO:0000256" key="4">
    <source>
        <dbReference type="ARBA" id="ARBA00010941"/>
    </source>
</evidence>
<dbReference type="PROSITE" id="PS00124">
    <property type="entry name" value="FBPASE"/>
    <property type="match status" value="1"/>
</dbReference>
<comment type="catalytic activity">
    <reaction evidence="16">
        <text>D-sedoheptulose 1,7-bisphosphate + H2O = D-sedoheptulose 7-phosphate + phosphate</text>
        <dbReference type="Rhea" id="RHEA:17461"/>
        <dbReference type="ChEBI" id="CHEBI:15377"/>
        <dbReference type="ChEBI" id="CHEBI:43474"/>
        <dbReference type="ChEBI" id="CHEBI:57483"/>
        <dbReference type="ChEBI" id="CHEBI:58335"/>
        <dbReference type="EC" id="3.1.3.37"/>
    </reaction>
</comment>
<dbReference type="InterPro" id="IPR000146">
    <property type="entry name" value="FBPase_class-1"/>
</dbReference>
<comment type="subunit">
    <text evidence="5">Homodimer.</text>
</comment>
<evidence type="ECO:0000256" key="1">
    <source>
        <dbReference type="ARBA" id="ARBA00001946"/>
    </source>
</evidence>
<keyword evidence="12" id="KW-0460">Magnesium</keyword>
<keyword evidence="14" id="KW-1015">Disulfide bond</keyword>
<dbReference type="GO" id="GO:0006000">
    <property type="term" value="P:fructose metabolic process"/>
    <property type="evidence" value="ECO:0007669"/>
    <property type="project" value="TreeGrafter"/>
</dbReference>
<dbReference type="SUPFAM" id="SSF56655">
    <property type="entry name" value="Carbohydrate phosphatase"/>
    <property type="match status" value="1"/>
</dbReference>
<feature type="domain" description="Fructose-1-6-bisphosphatase class I N-terminal" evidence="21">
    <location>
        <begin position="61"/>
        <end position="223"/>
    </location>
</feature>
<dbReference type="FunFam" id="3.30.540.10:FF:000010">
    <property type="entry name" value="Sedoheptulose-1,7-bisphosphatase, chloroplastic"/>
    <property type="match status" value="1"/>
</dbReference>
<evidence type="ECO:0000256" key="2">
    <source>
        <dbReference type="ARBA" id="ARBA00004229"/>
    </source>
</evidence>
<evidence type="ECO:0000256" key="7">
    <source>
        <dbReference type="ARBA" id="ARBA00022528"/>
    </source>
</evidence>
<dbReference type="Gene3D" id="3.30.540.10">
    <property type="entry name" value="Fructose-1,6-Bisphosphatase, subunit A, domain 1"/>
    <property type="match status" value="1"/>
</dbReference>
<dbReference type="FunFam" id="3.40.190.80:FF:000008">
    <property type="entry name" value="Sedoheptulose-1,7-bisphosphatase, chloroplastic"/>
    <property type="match status" value="1"/>
</dbReference>
<comment type="similarity">
    <text evidence="4">Belongs to the FBPase class 1 family.</text>
</comment>
<dbReference type="AlphaFoldDB" id="W7TFY2"/>
<dbReference type="InterPro" id="IPR023079">
    <property type="entry name" value="SBPase"/>
</dbReference>
<proteinExistence type="inferred from homology"/>
<evidence type="ECO:0000256" key="9">
    <source>
        <dbReference type="ARBA" id="ARBA00022640"/>
    </source>
</evidence>
<dbReference type="EMBL" id="AZIL01001061">
    <property type="protein sequence ID" value="EWM25027.1"/>
    <property type="molecule type" value="Genomic_DNA"/>
</dbReference>